<dbReference type="EMBL" id="ABYI02000007">
    <property type="protein sequence ID" value="EEG75587.1"/>
    <property type="molecule type" value="Genomic_DNA"/>
</dbReference>
<keyword evidence="1" id="KW-0472">Membrane</keyword>
<reference evidence="2" key="2">
    <citation type="submission" date="2013-06" db="EMBL/GenBank/DDBJ databases">
        <title>Draft genome sequence of Clostridium hylemonae (DSM 15053).</title>
        <authorList>
            <person name="Sudarsanam P."/>
            <person name="Ley R."/>
            <person name="Guruge J."/>
            <person name="Turnbaugh P.J."/>
            <person name="Mahowald M."/>
            <person name="Liep D."/>
            <person name="Gordon J."/>
        </authorList>
    </citation>
    <scope>NUCLEOTIDE SEQUENCE</scope>
    <source>
        <strain evidence="2">DSM 15053</strain>
    </source>
</reference>
<dbReference type="AlphaFoldDB" id="C0BWY9"/>
<evidence type="ECO:0000256" key="1">
    <source>
        <dbReference type="SAM" id="Phobius"/>
    </source>
</evidence>
<evidence type="ECO:0000313" key="3">
    <source>
        <dbReference type="Proteomes" id="UP000004893"/>
    </source>
</evidence>
<name>C0BWY9_9FIRM</name>
<gene>
    <name evidence="2" type="ORF">CLOHYLEM_04323</name>
</gene>
<proteinExistence type="predicted"/>
<dbReference type="eggNOG" id="ENOG502ZA4C">
    <property type="taxonomic scope" value="Bacteria"/>
</dbReference>
<dbReference type="Proteomes" id="UP000004893">
    <property type="component" value="Unassembled WGS sequence"/>
</dbReference>
<keyword evidence="1" id="KW-0812">Transmembrane</keyword>
<sequence>MIGVESLNNRLFLWIFIVNTCVALIYFLYRGVVRKEYRKAALLAAFMFFTPLAGAVFLAGSEAVNIVLFRRRDGLLNEEELSFSKKRTRMIISDDIEKEVDRVPVEEALIISDTANRRQSFLEVLKRPDAEDYMQRIRGAMAQGDSEVVHYAASYITDAIARYKETEKRLREIYEKSKDADALLIYLRFCSNMLHKHVLSVPEQRIYLVYFDGYLEELYRKDKEKLSGDMLADIIGLWMEIGDGACAGKWAERAGEYMESDLPAVKAVLKYYFASGDEMRFREALKQIRESPLILDGEALEWVRFYGRTGW</sequence>
<reference evidence="2" key="1">
    <citation type="submission" date="2009-02" db="EMBL/GenBank/DDBJ databases">
        <authorList>
            <person name="Fulton L."/>
            <person name="Clifton S."/>
            <person name="Fulton B."/>
            <person name="Xu J."/>
            <person name="Minx P."/>
            <person name="Pepin K.H."/>
            <person name="Johnson M."/>
            <person name="Bhonagiri V."/>
            <person name="Nash W.E."/>
            <person name="Mardis E.R."/>
            <person name="Wilson R.K."/>
        </authorList>
    </citation>
    <scope>NUCLEOTIDE SEQUENCE [LARGE SCALE GENOMIC DNA]</scope>
    <source>
        <strain evidence="2">DSM 15053</strain>
    </source>
</reference>
<dbReference type="HOGENOM" id="CLU_893424_0_0_9"/>
<organism evidence="2 3">
    <name type="scientific">[Clostridium] hylemonae DSM 15053</name>
    <dbReference type="NCBI Taxonomy" id="553973"/>
    <lineage>
        <taxon>Bacteria</taxon>
        <taxon>Bacillati</taxon>
        <taxon>Bacillota</taxon>
        <taxon>Clostridia</taxon>
        <taxon>Lachnospirales</taxon>
        <taxon>Lachnospiraceae</taxon>
    </lineage>
</organism>
<protein>
    <submittedName>
        <fullName evidence="2">Uncharacterized protein</fullName>
    </submittedName>
</protein>
<dbReference type="OrthoDB" id="2065454at2"/>
<dbReference type="STRING" id="553973.CLOHYLEM_04323"/>
<feature type="transmembrane region" description="Helical" evidence="1">
    <location>
        <begin position="41"/>
        <end position="60"/>
    </location>
</feature>
<evidence type="ECO:0000313" key="2">
    <source>
        <dbReference type="EMBL" id="EEG75587.1"/>
    </source>
</evidence>
<accession>C0BWY9</accession>
<keyword evidence="1" id="KW-1133">Transmembrane helix</keyword>
<comment type="caution">
    <text evidence="2">The sequence shown here is derived from an EMBL/GenBank/DDBJ whole genome shotgun (WGS) entry which is preliminary data.</text>
</comment>
<keyword evidence="3" id="KW-1185">Reference proteome</keyword>
<feature type="transmembrane region" description="Helical" evidence="1">
    <location>
        <begin position="12"/>
        <end position="29"/>
    </location>
</feature>